<comment type="caution">
    <text evidence="8">The sequence shown here is derived from an EMBL/GenBank/DDBJ whole genome shotgun (WGS) entry which is preliminary data.</text>
</comment>
<dbReference type="PANTHER" id="PTHR48111:SF1">
    <property type="entry name" value="TWO-COMPONENT RESPONSE REGULATOR ORR33"/>
    <property type="match status" value="1"/>
</dbReference>
<dbReference type="GO" id="GO:0000156">
    <property type="term" value="F:phosphorelay response regulator activity"/>
    <property type="evidence" value="ECO:0007669"/>
    <property type="project" value="TreeGrafter"/>
</dbReference>
<feature type="domain" description="Response regulatory" evidence="7">
    <location>
        <begin position="1"/>
        <end position="104"/>
    </location>
</feature>
<dbReference type="Pfam" id="PF00072">
    <property type="entry name" value="Response_reg"/>
    <property type="match status" value="1"/>
</dbReference>
<keyword evidence="2" id="KW-0902">Two-component regulatory system</keyword>
<dbReference type="InterPro" id="IPR001789">
    <property type="entry name" value="Sig_transdc_resp-reg_receiver"/>
</dbReference>
<keyword evidence="4" id="KW-0238">DNA-binding</keyword>
<keyword evidence="1" id="KW-0597">Phosphoprotein</keyword>
<name>A0A916X7H9_9SPHN</name>
<reference evidence="8" key="1">
    <citation type="journal article" date="2014" name="Int. J. Syst. Evol. Microbiol.">
        <title>Complete genome sequence of Corynebacterium casei LMG S-19264T (=DSM 44701T), isolated from a smear-ripened cheese.</title>
        <authorList>
            <consortium name="US DOE Joint Genome Institute (JGI-PGF)"/>
            <person name="Walter F."/>
            <person name="Albersmeier A."/>
            <person name="Kalinowski J."/>
            <person name="Ruckert C."/>
        </authorList>
    </citation>
    <scope>NUCLEOTIDE SEQUENCE</scope>
    <source>
        <strain evidence="8">CGMCC 1.15095</strain>
    </source>
</reference>
<protein>
    <recommendedName>
        <fullName evidence="7">Response regulatory domain-containing protein</fullName>
    </recommendedName>
</protein>
<dbReference type="AlphaFoldDB" id="A0A916X7H9"/>
<evidence type="ECO:0000256" key="4">
    <source>
        <dbReference type="ARBA" id="ARBA00023125"/>
    </source>
</evidence>
<dbReference type="GO" id="GO:0006355">
    <property type="term" value="P:regulation of DNA-templated transcription"/>
    <property type="evidence" value="ECO:0007669"/>
    <property type="project" value="TreeGrafter"/>
</dbReference>
<dbReference type="InterPro" id="IPR011006">
    <property type="entry name" value="CheY-like_superfamily"/>
</dbReference>
<evidence type="ECO:0000313" key="8">
    <source>
        <dbReference type="EMBL" id="GGC13951.1"/>
    </source>
</evidence>
<accession>A0A916X7H9</accession>
<proteinExistence type="predicted"/>
<keyword evidence="3" id="KW-0805">Transcription regulation</keyword>
<keyword evidence="5" id="KW-0804">Transcription</keyword>
<sequence length="116" mass="11972">MSPAGGATTAHILGPWNELPAQIDALTDDTALVTVTIGVADEITAAGGKAIAVAGDATHAIPTIFLTGRAGVTDRVVGLEVGADDYVIKPFDRRELLARIRAVLRRTSRNASAQPA</sequence>
<dbReference type="Proteomes" id="UP000608154">
    <property type="component" value="Unassembled WGS sequence"/>
</dbReference>
<evidence type="ECO:0000313" key="9">
    <source>
        <dbReference type="Proteomes" id="UP000608154"/>
    </source>
</evidence>
<dbReference type="EMBL" id="BMHK01000040">
    <property type="protein sequence ID" value="GGC13951.1"/>
    <property type="molecule type" value="Genomic_DNA"/>
</dbReference>
<dbReference type="GO" id="GO:0005829">
    <property type="term" value="C:cytosol"/>
    <property type="evidence" value="ECO:0007669"/>
    <property type="project" value="TreeGrafter"/>
</dbReference>
<evidence type="ECO:0000259" key="7">
    <source>
        <dbReference type="PROSITE" id="PS50110"/>
    </source>
</evidence>
<gene>
    <name evidence="8" type="ORF">GCM10011494_35940</name>
</gene>
<dbReference type="InterPro" id="IPR039420">
    <property type="entry name" value="WalR-like"/>
</dbReference>
<evidence type="ECO:0000256" key="6">
    <source>
        <dbReference type="PROSITE-ProRule" id="PRU00169"/>
    </source>
</evidence>
<dbReference type="Gene3D" id="6.10.250.690">
    <property type="match status" value="1"/>
</dbReference>
<evidence type="ECO:0000256" key="2">
    <source>
        <dbReference type="ARBA" id="ARBA00023012"/>
    </source>
</evidence>
<dbReference type="GO" id="GO:0032993">
    <property type="term" value="C:protein-DNA complex"/>
    <property type="evidence" value="ECO:0007669"/>
    <property type="project" value="TreeGrafter"/>
</dbReference>
<evidence type="ECO:0000256" key="1">
    <source>
        <dbReference type="ARBA" id="ARBA00022553"/>
    </source>
</evidence>
<dbReference type="PANTHER" id="PTHR48111">
    <property type="entry name" value="REGULATOR OF RPOS"/>
    <property type="match status" value="1"/>
</dbReference>
<comment type="caution">
    <text evidence="6">Lacks conserved residue(s) required for the propagation of feature annotation.</text>
</comment>
<dbReference type="GO" id="GO:0000976">
    <property type="term" value="F:transcription cis-regulatory region binding"/>
    <property type="evidence" value="ECO:0007669"/>
    <property type="project" value="TreeGrafter"/>
</dbReference>
<reference evidence="8" key="2">
    <citation type="submission" date="2020-09" db="EMBL/GenBank/DDBJ databases">
        <authorList>
            <person name="Sun Q."/>
            <person name="Zhou Y."/>
        </authorList>
    </citation>
    <scope>NUCLEOTIDE SEQUENCE</scope>
    <source>
        <strain evidence="8">CGMCC 1.15095</strain>
    </source>
</reference>
<dbReference type="SUPFAM" id="SSF52266">
    <property type="entry name" value="SGNH hydrolase"/>
    <property type="match status" value="1"/>
</dbReference>
<evidence type="ECO:0000256" key="5">
    <source>
        <dbReference type="ARBA" id="ARBA00023163"/>
    </source>
</evidence>
<keyword evidence="9" id="KW-1185">Reference proteome</keyword>
<organism evidence="8 9">
    <name type="scientific">Novosphingobium endophyticum</name>
    <dbReference type="NCBI Taxonomy" id="1955250"/>
    <lineage>
        <taxon>Bacteria</taxon>
        <taxon>Pseudomonadati</taxon>
        <taxon>Pseudomonadota</taxon>
        <taxon>Alphaproteobacteria</taxon>
        <taxon>Sphingomonadales</taxon>
        <taxon>Sphingomonadaceae</taxon>
        <taxon>Novosphingobium</taxon>
    </lineage>
</organism>
<evidence type="ECO:0000256" key="3">
    <source>
        <dbReference type="ARBA" id="ARBA00023015"/>
    </source>
</evidence>
<dbReference type="SUPFAM" id="SSF52172">
    <property type="entry name" value="CheY-like"/>
    <property type="match status" value="1"/>
</dbReference>
<dbReference type="PROSITE" id="PS50110">
    <property type="entry name" value="RESPONSE_REGULATORY"/>
    <property type="match status" value="1"/>
</dbReference>